<dbReference type="EMBL" id="JBHSIW010000011">
    <property type="protein sequence ID" value="MFC4903791.1"/>
    <property type="molecule type" value="Genomic_DNA"/>
</dbReference>
<evidence type="ECO:0000259" key="1">
    <source>
        <dbReference type="Pfam" id="PF19040"/>
    </source>
</evidence>
<reference evidence="3" key="1">
    <citation type="journal article" date="2019" name="Int. J. Syst. Evol. Microbiol.">
        <title>The Global Catalogue of Microorganisms (GCM) 10K type strain sequencing project: providing services to taxonomists for standard genome sequencing and annotation.</title>
        <authorList>
            <consortium name="The Broad Institute Genomics Platform"/>
            <consortium name="The Broad Institute Genome Sequencing Center for Infectious Disease"/>
            <person name="Wu L."/>
            <person name="Ma J."/>
        </authorList>
    </citation>
    <scope>NUCLEOTIDE SEQUENCE [LARGE SCALE GENOMIC DNA]</scope>
    <source>
        <strain evidence="3">CGMCC 4.6946</strain>
    </source>
</reference>
<name>A0ABV9TJT1_9MICC</name>
<protein>
    <submittedName>
        <fullName evidence="2">SGNH hydrolase domain-containing protein</fullName>
    </submittedName>
</protein>
<sequence>MPPPGSQPCMRWLRKGAIRLDVNTKSSCTTVDVPASRNGQPYHSCELWRAKVTERLVASRPDVVLLANRSNSPNEDGSLHTADQWNAAVAETVRTLSEVTEVGVVADVPDMGATPAICLSAHLENAEQCVRPRAQAFVTDLIAAEQAATESSGGTHLNLNDHLCNAAACPVIVGNHLIYRDAHHLTATFGESLHRPLAREMAGLID</sequence>
<dbReference type="GO" id="GO:0016787">
    <property type="term" value="F:hydrolase activity"/>
    <property type="evidence" value="ECO:0007669"/>
    <property type="project" value="UniProtKB-KW"/>
</dbReference>
<dbReference type="RefSeq" id="WP_338130226.1">
    <property type="nucleotide sequence ID" value="NZ_JARAMH010000007.1"/>
</dbReference>
<proteinExistence type="predicted"/>
<organism evidence="2 3">
    <name type="scientific">Kocuria oceani</name>
    <dbReference type="NCBI Taxonomy" id="988827"/>
    <lineage>
        <taxon>Bacteria</taxon>
        <taxon>Bacillati</taxon>
        <taxon>Actinomycetota</taxon>
        <taxon>Actinomycetes</taxon>
        <taxon>Micrococcales</taxon>
        <taxon>Micrococcaceae</taxon>
        <taxon>Kocuria</taxon>
    </lineage>
</organism>
<keyword evidence="3" id="KW-1185">Reference proteome</keyword>
<dbReference type="Proteomes" id="UP001595797">
    <property type="component" value="Unassembled WGS sequence"/>
</dbReference>
<keyword evidence="2" id="KW-0378">Hydrolase</keyword>
<dbReference type="Pfam" id="PF19040">
    <property type="entry name" value="SGNH"/>
    <property type="match status" value="1"/>
</dbReference>
<evidence type="ECO:0000313" key="3">
    <source>
        <dbReference type="Proteomes" id="UP001595797"/>
    </source>
</evidence>
<accession>A0ABV9TJT1</accession>
<feature type="domain" description="SGNH" evidence="1">
    <location>
        <begin position="13"/>
        <end position="193"/>
    </location>
</feature>
<comment type="caution">
    <text evidence="2">The sequence shown here is derived from an EMBL/GenBank/DDBJ whole genome shotgun (WGS) entry which is preliminary data.</text>
</comment>
<gene>
    <name evidence="2" type="ORF">ACFPCS_09475</name>
</gene>
<dbReference type="InterPro" id="IPR043968">
    <property type="entry name" value="SGNH"/>
</dbReference>
<evidence type="ECO:0000313" key="2">
    <source>
        <dbReference type="EMBL" id="MFC4903791.1"/>
    </source>
</evidence>